<accession>A0A8S4PZ03</accession>
<evidence type="ECO:0000313" key="1">
    <source>
        <dbReference type="EMBL" id="CAH1798014.1"/>
    </source>
</evidence>
<dbReference type="AlphaFoldDB" id="A0A8S4PZ03"/>
<gene>
    <name evidence="1" type="ORF">OFUS_LOCUS22211</name>
</gene>
<feature type="non-terminal residue" evidence="1">
    <location>
        <position position="1"/>
    </location>
</feature>
<name>A0A8S4PZ03_OWEFU</name>
<protein>
    <submittedName>
        <fullName evidence="1">Uncharacterized protein</fullName>
    </submittedName>
</protein>
<keyword evidence="2" id="KW-1185">Reference proteome</keyword>
<evidence type="ECO:0000313" key="2">
    <source>
        <dbReference type="Proteomes" id="UP000749559"/>
    </source>
</evidence>
<sequence>YFPFRYYPCAQFKAETLFPVIRANVLVLESLTVCNGAKPNRKLYHIHRHPDLPKDAIIHKTPNPYADDKWDLFVFDVPYLVVGRTGEQIKRDCHMHHLDCTHWLHHFFKCISPNLDESFISDIMTRVVLIYERSLTLKQY</sequence>
<organism evidence="1 2">
    <name type="scientific">Owenia fusiformis</name>
    <name type="common">Polychaete worm</name>
    <dbReference type="NCBI Taxonomy" id="6347"/>
    <lineage>
        <taxon>Eukaryota</taxon>
        <taxon>Metazoa</taxon>
        <taxon>Spiralia</taxon>
        <taxon>Lophotrochozoa</taxon>
        <taxon>Annelida</taxon>
        <taxon>Polychaeta</taxon>
        <taxon>Sedentaria</taxon>
        <taxon>Canalipalpata</taxon>
        <taxon>Sabellida</taxon>
        <taxon>Oweniida</taxon>
        <taxon>Oweniidae</taxon>
        <taxon>Owenia</taxon>
    </lineage>
</organism>
<reference evidence="1" key="1">
    <citation type="submission" date="2022-03" db="EMBL/GenBank/DDBJ databases">
        <authorList>
            <person name="Martin C."/>
        </authorList>
    </citation>
    <scope>NUCLEOTIDE SEQUENCE</scope>
</reference>
<dbReference type="EMBL" id="CAIIXF020000010">
    <property type="protein sequence ID" value="CAH1798014.1"/>
    <property type="molecule type" value="Genomic_DNA"/>
</dbReference>
<proteinExistence type="predicted"/>
<dbReference type="Proteomes" id="UP000749559">
    <property type="component" value="Unassembled WGS sequence"/>
</dbReference>
<comment type="caution">
    <text evidence="1">The sequence shown here is derived from an EMBL/GenBank/DDBJ whole genome shotgun (WGS) entry which is preliminary data.</text>
</comment>